<dbReference type="KEGG" id="rmc:RMONA_03760"/>
<dbReference type="Proteomes" id="UP000018149">
    <property type="component" value="Chromosome I"/>
</dbReference>
<dbReference type="AlphaFoldDB" id="A0A0B7J490"/>
<feature type="domain" description="Integrase catalytic" evidence="1">
    <location>
        <begin position="6"/>
        <end position="40"/>
    </location>
</feature>
<dbReference type="EMBL" id="LN794217">
    <property type="protein sequence ID" value="CEO17139.1"/>
    <property type="molecule type" value="Genomic_DNA"/>
</dbReference>
<dbReference type="InterPro" id="IPR001584">
    <property type="entry name" value="Integrase_cat-core"/>
</dbReference>
<keyword evidence="3" id="KW-1185">Reference proteome</keyword>
<dbReference type="InterPro" id="IPR012337">
    <property type="entry name" value="RNaseH-like_sf"/>
</dbReference>
<organism evidence="2 3">
    <name type="scientific">Rickettsia monacensis</name>
    <dbReference type="NCBI Taxonomy" id="109232"/>
    <lineage>
        <taxon>Bacteria</taxon>
        <taxon>Pseudomonadati</taxon>
        <taxon>Pseudomonadota</taxon>
        <taxon>Alphaproteobacteria</taxon>
        <taxon>Rickettsiales</taxon>
        <taxon>Rickettsiaceae</taxon>
        <taxon>Rickettsieae</taxon>
        <taxon>Rickettsia</taxon>
        <taxon>spotted fever group</taxon>
    </lineage>
</organism>
<dbReference type="SUPFAM" id="SSF53098">
    <property type="entry name" value="Ribonuclease H-like"/>
    <property type="match status" value="1"/>
</dbReference>
<accession>A0A0B7J490</accession>
<reference evidence="3" key="2">
    <citation type="submission" date="2015-01" db="EMBL/GenBank/DDBJ databases">
        <authorList>
            <person name="Felsheim R."/>
        </authorList>
    </citation>
    <scope>NUCLEOTIDE SEQUENCE [LARGE SCALE GENOMIC DNA]</scope>
    <source>
        <strain evidence="3">IrR/Munich</strain>
    </source>
</reference>
<dbReference type="Pfam" id="PF13683">
    <property type="entry name" value="rve_3"/>
    <property type="match status" value="1"/>
</dbReference>
<dbReference type="STRING" id="109232.RMONA_03760"/>
<dbReference type="HOGENOM" id="CLU_155256_0_0_5"/>
<evidence type="ECO:0000313" key="2">
    <source>
        <dbReference type="EMBL" id="CEO17139.1"/>
    </source>
</evidence>
<protein>
    <recommendedName>
        <fullName evidence="1">Integrase catalytic domain-containing protein</fullName>
    </recommendedName>
</protein>
<evidence type="ECO:0000313" key="3">
    <source>
        <dbReference type="Proteomes" id="UP000018149"/>
    </source>
</evidence>
<evidence type="ECO:0000259" key="1">
    <source>
        <dbReference type="Pfam" id="PF13683"/>
    </source>
</evidence>
<sequence>MQEECYHILFRKKFYNSLDELQTDIDNWLVSYNNARPHSGKHCFGKTPMQSFTDSLYIAKDKNIGNIGNIDKNIGNIERISDNLMIAHQAALLLNSVRLSRNLYRLFKQYFKFKIYVYLLNLKNWLRCFLLLILTY</sequence>
<gene>
    <name evidence="2" type="ORF">RMONA_03760</name>
</gene>
<reference evidence="2 3" key="1">
    <citation type="submission" date="2015-01" db="EMBL/GenBank/DDBJ databases">
        <title>Draft genome sequence of Rickettsia monacensis strain IrR/Munich.</title>
        <authorList>
            <person name="Felsheim R.F."/>
            <person name="Johnson S.L."/>
            <person name="Kurtti T.J."/>
            <person name="Munderloh U.G."/>
        </authorList>
    </citation>
    <scope>NUCLEOTIDE SEQUENCE [LARGE SCALE GENOMIC DNA]</scope>
    <source>
        <strain evidence="2 3">IrR/Munich</strain>
    </source>
</reference>
<proteinExistence type="predicted"/>
<name>A0A0B7J490_9RICK</name>